<keyword evidence="15" id="KW-0408">Iron</keyword>
<gene>
    <name evidence="26" type="ORF">CR165_03620</name>
</gene>
<dbReference type="SUPFAM" id="SSF52343">
    <property type="entry name" value="Ferredoxin reductase-like, C-terminal NADP-linked domain"/>
    <property type="match status" value="1"/>
</dbReference>
<comment type="cofactor">
    <cofactor evidence="2">
        <name>FAD</name>
        <dbReference type="ChEBI" id="CHEBI:57692"/>
    </cofactor>
</comment>
<dbReference type="InterPro" id="IPR008333">
    <property type="entry name" value="Cbr1-like_FAD-bd_dom"/>
</dbReference>
<evidence type="ECO:0000256" key="12">
    <source>
        <dbReference type="ARBA" id="ARBA00022827"/>
    </source>
</evidence>
<evidence type="ECO:0000256" key="2">
    <source>
        <dbReference type="ARBA" id="ARBA00001974"/>
    </source>
</evidence>
<dbReference type="RefSeq" id="WP_109515933.1">
    <property type="nucleotide sequence ID" value="NZ_PDOA01000002.1"/>
</dbReference>
<comment type="cofactor">
    <cofactor evidence="1">
        <name>heme b</name>
        <dbReference type="ChEBI" id="CHEBI:60344"/>
    </cofactor>
</comment>
<dbReference type="Pfam" id="PF00042">
    <property type="entry name" value="Globin"/>
    <property type="match status" value="1"/>
</dbReference>
<dbReference type="FunFam" id="1.10.490.10:FF:000003">
    <property type="entry name" value="Flavohemoprotein"/>
    <property type="match status" value="1"/>
</dbReference>
<dbReference type="Proteomes" id="UP000245048">
    <property type="component" value="Unassembled WGS sequence"/>
</dbReference>
<dbReference type="GO" id="GO:0046872">
    <property type="term" value="F:metal ion binding"/>
    <property type="evidence" value="ECO:0007669"/>
    <property type="project" value="UniProtKB-KW"/>
</dbReference>
<evidence type="ECO:0000256" key="13">
    <source>
        <dbReference type="ARBA" id="ARBA00022857"/>
    </source>
</evidence>
<dbReference type="EMBL" id="PDOA01000002">
    <property type="protein sequence ID" value="PWC30298.1"/>
    <property type="molecule type" value="Genomic_DNA"/>
</dbReference>
<comment type="similarity">
    <text evidence="3">In the C-terminal section; belongs to the flavoprotein pyridine nucleotide cytochrome reductase family.</text>
</comment>
<dbReference type="InterPro" id="IPR017938">
    <property type="entry name" value="Riboflavin_synthase-like_b-brl"/>
</dbReference>
<evidence type="ECO:0000256" key="16">
    <source>
        <dbReference type="ARBA" id="ARBA00023027"/>
    </source>
</evidence>
<evidence type="ECO:0000256" key="3">
    <source>
        <dbReference type="ARBA" id="ARBA00006401"/>
    </source>
</evidence>
<dbReference type="FunFam" id="3.40.50.80:FF:000010">
    <property type="entry name" value="Flavohemoprotein"/>
    <property type="match status" value="1"/>
</dbReference>
<dbReference type="Pfam" id="PF00175">
    <property type="entry name" value="NAD_binding_1"/>
    <property type="match status" value="1"/>
</dbReference>
<dbReference type="Pfam" id="PF00970">
    <property type="entry name" value="FAD_binding_6"/>
    <property type="match status" value="1"/>
</dbReference>
<keyword evidence="8 23" id="KW-0349">Heme</keyword>
<dbReference type="Gene3D" id="2.40.30.10">
    <property type="entry name" value="Translation factors"/>
    <property type="match status" value="1"/>
</dbReference>
<reference evidence="27" key="1">
    <citation type="submission" date="2017-10" db="EMBL/GenBank/DDBJ databases">
        <authorList>
            <person name="Toshchakov S.V."/>
            <person name="Goeva M.A."/>
        </authorList>
    </citation>
    <scope>NUCLEOTIDE SEQUENCE [LARGE SCALE GENOMIC DNA]</scope>
    <source>
        <strain evidence="27">JR1/69-1-13</strain>
    </source>
</reference>
<comment type="similarity">
    <text evidence="4">Belongs to the globin family. Two-domain flavohemoproteins subfamily.</text>
</comment>
<evidence type="ECO:0000256" key="19">
    <source>
        <dbReference type="ARBA" id="ARBA00030929"/>
    </source>
</evidence>
<keyword evidence="16" id="KW-0520">NAD</keyword>
<evidence type="ECO:0000313" key="26">
    <source>
        <dbReference type="EMBL" id="PWC30298.1"/>
    </source>
</evidence>
<keyword evidence="7" id="KW-0216">Detoxification</keyword>
<dbReference type="GO" id="GO:0005344">
    <property type="term" value="F:oxygen carrier activity"/>
    <property type="evidence" value="ECO:0007669"/>
    <property type="project" value="UniProtKB-KW"/>
</dbReference>
<evidence type="ECO:0000259" key="25">
    <source>
        <dbReference type="PROSITE" id="PS51384"/>
    </source>
</evidence>
<comment type="catalytic activity">
    <reaction evidence="22">
        <text>2 nitric oxide + NADPH + 2 O2 = 2 nitrate + NADP(+) + H(+)</text>
        <dbReference type="Rhea" id="RHEA:19465"/>
        <dbReference type="ChEBI" id="CHEBI:15378"/>
        <dbReference type="ChEBI" id="CHEBI:15379"/>
        <dbReference type="ChEBI" id="CHEBI:16480"/>
        <dbReference type="ChEBI" id="CHEBI:17632"/>
        <dbReference type="ChEBI" id="CHEBI:57783"/>
        <dbReference type="ChEBI" id="CHEBI:58349"/>
        <dbReference type="EC" id="1.14.12.17"/>
    </reaction>
</comment>
<evidence type="ECO:0000256" key="6">
    <source>
        <dbReference type="ARBA" id="ARBA00014637"/>
    </source>
</evidence>
<keyword evidence="23" id="KW-0813">Transport</keyword>
<accession>A0A2U1V8R1</accession>
<dbReference type="SUPFAM" id="SSF63380">
    <property type="entry name" value="Riboflavin synthase domain-like"/>
    <property type="match status" value="1"/>
</dbReference>
<dbReference type="AlphaFoldDB" id="A0A2U1V8R1"/>
<feature type="domain" description="FAD-binding FR-type" evidence="25">
    <location>
        <begin position="155"/>
        <end position="259"/>
    </location>
</feature>
<sequence>MPRPLSAQTISVVKATVPALEVHGLALTRRMYERLFENAAIRDLFNQSHHGETGSQPKALAGAVLAYARNIDNLGVLAGAVERIAQKHVGLNILPEHYPFVADALLGAIRDTLGEAATPEILAAWGEAYWFLADLLIGREGQIYAEHAAAPGGWNGWRDFTVAEKLRESEVITSFILVPADGGPVLRHRPGQYLTFWLDIPGQPPLKRNYSISSAPDGAYYRISVKREPRGVASNWLHDAVQPGARLKVAAPAGEFFLPEPPARPVVLLSGGVGQTPLLSMLHAVAGGAPAAPVQFVHGTLSGATHALGAEARALAAAGRVQVTTFYECPRPEDRPGQDYDVAGRITPDWLRANTPLAEADYYLCGPRDFLRVFVAALLALGVPAARIHHEFFGPADELLAA</sequence>
<protein>
    <recommendedName>
        <fullName evidence="6">Flavohemoprotein</fullName>
        <ecNumber evidence="5">1.14.12.17</ecNumber>
    </recommendedName>
    <alternativeName>
        <fullName evidence="19">Flavohemoglobin</fullName>
    </alternativeName>
    <alternativeName>
        <fullName evidence="18">Hemoglobin-like protein</fullName>
    </alternativeName>
    <alternativeName>
        <fullName evidence="20">Nitric oxide dioxygenase</fullName>
    </alternativeName>
</protein>
<evidence type="ECO:0000256" key="14">
    <source>
        <dbReference type="ARBA" id="ARBA00023002"/>
    </source>
</evidence>
<dbReference type="GO" id="GO:0019825">
    <property type="term" value="F:oxygen binding"/>
    <property type="evidence" value="ECO:0007669"/>
    <property type="project" value="InterPro"/>
</dbReference>
<dbReference type="InterPro" id="IPR017927">
    <property type="entry name" value="FAD-bd_FR_type"/>
</dbReference>
<evidence type="ECO:0000256" key="8">
    <source>
        <dbReference type="ARBA" id="ARBA00022617"/>
    </source>
</evidence>
<evidence type="ECO:0000256" key="21">
    <source>
        <dbReference type="ARBA" id="ARBA00048649"/>
    </source>
</evidence>
<evidence type="ECO:0000256" key="10">
    <source>
        <dbReference type="ARBA" id="ARBA00022630"/>
    </source>
</evidence>
<dbReference type="InterPro" id="IPR001433">
    <property type="entry name" value="OxRdtase_FAD/NAD-bd"/>
</dbReference>
<evidence type="ECO:0000256" key="20">
    <source>
        <dbReference type="ARBA" id="ARBA00033187"/>
    </source>
</evidence>
<feature type="domain" description="Globin" evidence="24">
    <location>
        <begin position="4"/>
        <end position="141"/>
    </location>
</feature>
<dbReference type="GO" id="GO:0046210">
    <property type="term" value="P:nitric oxide catabolic process"/>
    <property type="evidence" value="ECO:0007669"/>
    <property type="project" value="TreeGrafter"/>
</dbReference>
<keyword evidence="10" id="KW-0285">Flavoprotein</keyword>
<dbReference type="NCBIfam" id="NF009805">
    <property type="entry name" value="PRK13289.1"/>
    <property type="match status" value="1"/>
</dbReference>
<comment type="catalytic activity">
    <reaction evidence="21">
        <text>2 nitric oxide + NADH + 2 O2 = 2 nitrate + NAD(+) + H(+)</text>
        <dbReference type="Rhea" id="RHEA:19469"/>
        <dbReference type="ChEBI" id="CHEBI:15378"/>
        <dbReference type="ChEBI" id="CHEBI:15379"/>
        <dbReference type="ChEBI" id="CHEBI:16480"/>
        <dbReference type="ChEBI" id="CHEBI:17632"/>
        <dbReference type="ChEBI" id="CHEBI:57540"/>
        <dbReference type="ChEBI" id="CHEBI:57945"/>
        <dbReference type="EC" id="1.14.12.17"/>
    </reaction>
</comment>
<dbReference type="FunFam" id="2.40.30.10:FF:000034">
    <property type="entry name" value="Flavohemoprotein"/>
    <property type="match status" value="1"/>
</dbReference>
<dbReference type="GO" id="GO:0071500">
    <property type="term" value="P:cellular response to nitrosative stress"/>
    <property type="evidence" value="ECO:0007669"/>
    <property type="project" value="TreeGrafter"/>
</dbReference>
<keyword evidence="13" id="KW-0521">NADP</keyword>
<dbReference type="GO" id="GO:0008941">
    <property type="term" value="F:nitric oxide dioxygenase NAD(P)H activity"/>
    <property type="evidence" value="ECO:0007669"/>
    <property type="project" value="UniProtKB-EC"/>
</dbReference>
<dbReference type="CDD" id="cd06184">
    <property type="entry name" value="flavohem_like_fad_nad_binding"/>
    <property type="match status" value="1"/>
</dbReference>
<dbReference type="PRINTS" id="PR00410">
    <property type="entry name" value="PHEHYDRXLASE"/>
</dbReference>
<dbReference type="PANTHER" id="PTHR43396:SF3">
    <property type="entry name" value="FLAVOHEMOPROTEIN"/>
    <property type="match status" value="1"/>
</dbReference>
<evidence type="ECO:0000256" key="23">
    <source>
        <dbReference type="RuleBase" id="RU000356"/>
    </source>
</evidence>
<organism evidence="26 27">
    <name type="scientific">Teichococcus aestuarii</name>
    <dbReference type="NCBI Taxonomy" id="568898"/>
    <lineage>
        <taxon>Bacteria</taxon>
        <taxon>Pseudomonadati</taxon>
        <taxon>Pseudomonadota</taxon>
        <taxon>Alphaproteobacteria</taxon>
        <taxon>Acetobacterales</taxon>
        <taxon>Roseomonadaceae</taxon>
        <taxon>Roseomonas</taxon>
    </lineage>
</organism>
<dbReference type="InterPro" id="IPR000971">
    <property type="entry name" value="Globin"/>
</dbReference>
<dbReference type="GO" id="GO:0071949">
    <property type="term" value="F:FAD binding"/>
    <property type="evidence" value="ECO:0007669"/>
    <property type="project" value="TreeGrafter"/>
</dbReference>
<keyword evidence="27" id="KW-1185">Reference proteome</keyword>
<name>A0A2U1V8R1_9PROT</name>
<dbReference type="PROSITE" id="PS51384">
    <property type="entry name" value="FAD_FR"/>
    <property type="match status" value="1"/>
</dbReference>
<dbReference type="PANTHER" id="PTHR43396">
    <property type="entry name" value="FLAVOHEMOPROTEIN"/>
    <property type="match status" value="1"/>
</dbReference>
<dbReference type="EC" id="1.14.12.17" evidence="5"/>
<evidence type="ECO:0000259" key="24">
    <source>
        <dbReference type="PROSITE" id="PS01033"/>
    </source>
</evidence>
<evidence type="ECO:0000256" key="9">
    <source>
        <dbReference type="ARBA" id="ARBA00022621"/>
    </source>
</evidence>
<evidence type="ECO:0000256" key="1">
    <source>
        <dbReference type="ARBA" id="ARBA00001970"/>
    </source>
</evidence>
<keyword evidence="9 23" id="KW-0561">Oxygen transport</keyword>
<keyword evidence="12" id="KW-0274">FAD</keyword>
<dbReference type="Gene3D" id="1.10.490.10">
    <property type="entry name" value="Globins"/>
    <property type="match status" value="1"/>
</dbReference>
<evidence type="ECO:0000256" key="18">
    <source>
        <dbReference type="ARBA" id="ARBA00030024"/>
    </source>
</evidence>
<dbReference type="InterPro" id="IPR012292">
    <property type="entry name" value="Globin/Proto"/>
</dbReference>
<evidence type="ECO:0000313" key="27">
    <source>
        <dbReference type="Proteomes" id="UP000245048"/>
    </source>
</evidence>
<dbReference type="PROSITE" id="PS01033">
    <property type="entry name" value="GLOBIN"/>
    <property type="match status" value="1"/>
</dbReference>
<dbReference type="GO" id="GO:0020037">
    <property type="term" value="F:heme binding"/>
    <property type="evidence" value="ECO:0007669"/>
    <property type="project" value="InterPro"/>
</dbReference>
<evidence type="ECO:0000256" key="7">
    <source>
        <dbReference type="ARBA" id="ARBA00022575"/>
    </source>
</evidence>
<keyword evidence="14" id="KW-0560">Oxidoreductase</keyword>
<evidence type="ECO:0000256" key="17">
    <source>
        <dbReference type="ARBA" id="ARBA00025094"/>
    </source>
</evidence>
<evidence type="ECO:0000256" key="4">
    <source>
        <dbReference type="ARBA" id="ARBA00008414"/>
    </source>
</evidence>
<evidence type="ECO:0000256" key="22">
    <source>
        <dbReference type="ARBA" id="ARBA00049433"/>
    </source>
</evidence>
<comment type="caution">
    <text evidence="26">The sequence shown here is derived from an EMBL/GenBank/DDBJ whole genome shotgun (WGS) entry which is preliminary data.</text>
</comment>
<dbReference type="GO" id="GO:0009636">
    <property type="term" value="P:response to toxic substance"/>
    <property type="evidence" value="ECO:0007669"/>
    <property type="project" value="UniProtKB-KW"/>
</dbReference>
<dbReference type="SUPFAM" id="SSF46458">
    <property type="entry name" value="Globin-like"/>
    <property type="match status" value="1"/>
</dbReference>
<evidence type="ECO:0000256" key="15">
    <source>
        <dbReference type="ARBA" id="ARBA00023004"/>
    </source>
</evidence>
<keyword evidence="11" id="KW-0479">Metal-binding</keyword>
<dbReference type="InterPro" id="IPR039261">
    <property type="entry name" value="FNR_nucleotide-bd"/>
</dbReference>
<proteinExistence type="inferred from homology"/>
<dbReference type="CDD" id="cd14781">
    <property type="entry name" value="FHb-globin_1"/>
    <property type="match status" value="1"/>
</dbReference>
<evidence type="ECO:0000256" key="11">
    <source>
        <dbReference type="ARBA" id="ARBA00022723"/>
    </source>
</evidence>
<dbReference type="InterPro" id="IPR009050">
    <property type="entry name" value="Globin-like_sf"/>
</dbReference>
<dbReference type="OrthoDB" id="9786134at2"/>
<dbReference type="Gene3D" id="3.40.50.80">
    <property type="entry name" value="Nucleotide-binding domain of ferredoxin-NADP reductase (FNR) module"/>
    <property type="match status" value="1"/>
</dbReference>
<evidence type="ECO:0000256" key="5">
    <source>
        <dbReference type="ARBA" id="ARBA00012229"/>
    </source>
</evidence>
<comment type="function">
    <text evidence="17">Is involved in NO detoxification in an aerobic process, termed nitric oxide dioxygenase (NOD) reaction that utilizes O(2) and NAD(P)H to convert NO to nitrate, which protects the bacterium from various noxious nitrogen compounds. Therefore, plays a central role in the inducible response to nitrosative stress.</text>
</comment>